<evidence type="ECO:0000259" key="1">
    <source>
        <dbReference type="Pfam" id="PF01814"/>
    </source>
</evidence>
<sequence>MTSNERLAAFGNQLIEVHLWLREELAELREDIDAYFAGGPRLRELRAHCLTFCSALTRHHTGEDDLAFPEVAEQFPELRPVLEELRRDHQLVEDSLRRLEALVAGLDGETNPVDVRREMDSLAALMETHFVYEEKRIVSALNELNVPGWDRSRPAFLLTDDAER</sequence>
<dbReference type="Pfam" id="PF01814">
    <property type="entry name" value="Hemerythrin"/>
    <property type="match status" value="1"/>
</dbReference>
<dbReference type="CDD" id="cd12108">
    <property type="entry name" value="Hr-like"/>
    <property type="match status" value="1"/>
</dbReference>
<comment type="caution">
    <text evidence="2">The sequence shown here is derived from an EMBL/GenBank/DDBJ whole genome shotgun (WGS) entry which is preliminary data.</text>
</comment>
<feature type="domain" description="Hemerythrin-like" evidence="1">
    <location>
        <begin position="14"/>
        <end position="139"/>
    </location>
</feature>
<accession>A0ABW4GDL0</accession>
<dbReference type="PANTHER" id="PTHR38048:SF2">
    <property type="entry name" value="HEMERYTHRIN-LIKE DOMAIN-CONTAINING PROTEIN"/>
    <property type="match status" value="1"/>
</dbReference>
<keyword evidence="3" id="KW-1185">Reference proteome</keyword>
<dbReference type="InterPro" id="IPR012312">
    <property type="entry name" value="Hemerythrin-like"/>
</dbReference>
<dbReference type="Proteomes" id="UP001597097">
    <property type="component" value="Unassembled WGS sequence"/>
</dbReference>
<dbReference type="EMBL" id="JBHUCM010000020">
    <property type="protein sequence ID" value="MFD1540893.1"/>
    <property type="molecule type" value="Genomic_DNA"/>
</dbReference>
<proteinExistence type="predicted"/>
<dbReference type="RefSeq" id="WP_308127157.1">
    <property type="nucleotide sequence ID" value="NZ_JAHKRM010000014.1"/>
</dbReference>
<organism evidence="2 3">
    <name type="scientific">Nonomuraea guangzhouensis</name>
    <dbReference type="NCBI Taxonomy" id="1291555"/>
    <lineage>
        <taxon>Bacteria</taxon>
        <taxon>Bacillati</taxon>
        <taxon>Actinomycetota</taxon>
        <taxon>Actinomycetes</taxon>
        <taxon>Streptosporangiales</taxon>
        <taxon>Streptosporangiaceae</taxon>
        <taxon>Nonomuraea</taxon>
    </lineage>
</organism>
<evidence type="ECO:0000313" key="3">
    <source>
        <dbReference type="Proteomes" id="UP001597097"/>
    </source>
</evidence>
<evidence type="ECO:0000313" key="2">
    <source>
        <dbReference type="EMBL" id="MFD1540893.1"/>
    </source>
</evidence>
<name>A0ABW4GDL0_9ACTN</name>
<dbReference type="InterPro" id="IPR053206">
    <property type="entry name" value="Dimeric_xanthone_biosynth"/>
</dbReference>
<reference evidence="3" key="1">
    <citation type="journal article" date="2019" name="Int. J. Syst. Evol. Microbiol.">
        <title>The Global Catalogue of Microorganisms (GCM) 10K type strain sequencing project: providing services to taxonomists for standard genome sequencing and annotation.</title>
        <authorList>
            <consortium name="The Broad Institute Genomics Platform"/>
            <consortium name="The Broad Institute Genome Sequencing Center for Infectious Disease"/>
            <person name="Wu L."/>
            <person name="Ma J."/>
        </authorList>
    </citation>
    <scope>NUCLEOTIDE SEQUENCE [LARGE SCALE GENOMIC DNA]</scope>
    <source>
        <strain evidence="3">CGMCC 1.15399</strain>
    </source>
</reference>
<protein>
    <submittedName>
        <fullName evidence="2">Hemerythrin domain-containing protein</fullName>
    </submittedName>
</protein>
<gene>
    <name evidence="2" type="ORF">ACFSJ0_27810</name>
</gene>
<dbReference type="Gene3D" id="1.20.120.520">
    <property type="entry name" value="nmb1532 protein domain like"/>
    <property type="match status" value="1"/>
</dbReference>
<dbReference type="PANTHER" id="PTHR38048">
    <property type="entry name" value="EXPRESSED PROTEIN"/>
    <property type="match status" value="1"/>
</dbReference>